<protein>
    <submittedName>
        <fullName evidence="1">Uncharacterized protein</fullName>
    </submittedName>
</protein>
<organism evidence="1 2">
    <name type="scientific">Nonlabens arenilitoris</name>
    <dbReference type="NCBI Taxonomy" id="1217969"/>
    <lineage>
        <taxon>Bacteria</taxon>
        <taxon>Pseudomonadati</taxon>
        <taxon>Bacteroidota</taxon>
        <taxon>Flavobacteriia</taxon>
        <taxon>Flavobacteriales</taxon>
        <taxon>Flavobacteriaceae</taxon>
        <taxon>Nonlabens</taxon>
    </lineage>
</organism>
<evidence type="ECO:0000313" key="2">
    <source>
        <dbReference type="Proteomes" id="UP000239747"/>
    </source>
</evidence>
<dbReference type="Proteomes" id="UP000239747">
    <property type="component" value="Unassembled WGS sequence"/>
</dbReference>
<gene>
    <name evidence="1" type="ORF">BST92_12425</name>
</gene>
<dbReference type="RefSeq" id="WP_105071749.1">
    <property type="nucleotide sequence ID" value="NZ_MTPW01000001.1"/>
</dbReference>
<dbReference type="OrthoDB" id="1144350at2"/>
<proteinExistence type="predicted"/>
<sequence>MTLKRELLTLQDLEEWINNNNYSFLGYSITDNFINEGYGMEKNGELFQWYYTERGKKETLAYFRTEVEAVQYVVNLILNDEYKEN</sequence>
<name>A0A2S7UE32_9FLAO</name>
<keyword evidence="2" id="KW-1185">Reference proteome</keyword>
<dbReference type="AlphaFoldDB" id="A0A2S7UE32"/>
<evidence type="ECO:0000313" key="1">
    <source>
        <dbReference type="EMBL" id="PQJ32684.1"/>
    </source>
</evidence>
<dbReference type="EMBL" id="MTPW01000001">
    <property type="protein sequence ID" value="PQJ32684.1"/>
    <property type="molecule type" value="Genomic_DNA"/>
</dbReference>
<comment type="caution">
    <text evidence="1">The sequence shown here is derived from an EMBL/GenBank/DDBJ whole genome shotgun (WGS) entry which is preliminary data.</text>
</comment>
<accession>A0A2S7UE32</accession>
<reference evidence="1 2" key="1">
    <citation type="submission" date="2017-01" db="EMBL/GenBank/DDBJ databases">
        <title>Trade-off between light-utilization and light-protection in marine flavobacteria.</title>
        <authorList>
            <person name="Kumagai Y."/>
            <person name="Yoshizawa S."/>
            <person name="Kogure K."/>
            <person name="Iwasaki W."/>
        </authorList>
    </citation>
    <scope>NUCLEOTIDE SEQUENCE [LARGE SCALE GENOMIC DNA]</scope>
    <source>
        <strain evidence="1 2">KCTC 32109</strain>
    </source>
</reference>